<dbReference type="Proteomes" id="UP001595868">
    <property type="component" value="Unassembled WGS sequence"/>
</dbReference>
<proteinExistence type="predicted"/>
<dbReference type="SUPFAM" id="SSF47413">
    <property type="entry name" value="lambda repressor-like DNA-binding domains"/>
    <property type="match status" value="1"/>
</dbReference>
<dbReference type="InterPro" id="IPR043917">
    <property type="entry name" value="DUF5753"/>
</dbReference>
<dbReference type="Gene3D" id="1.10.260.40">
    <property type="entry name" value="lambda repressor-like DNA-binding domains"/>
    <property type="match status" value="1"/>
</dbReference>
<feature type="domain" description="HTH cro/C1-type" evidence="1">
    <location>
        <begin position="4"/>
        <end position="59"/>
    </location>
</feature>
<dbReference type="RefSeq" id="WP_377552282.1">
    <property type="nucleotide sequence ID" value="NZ_JBHSBN010000034.1"/>
</dbReference>
<dbReference type="InterPro" id="IPR001387">
    <property type="entry name" value="Cro/C1-type_HTH"/>
</dbReference>
<dbReference type="Pfam" id="PF19054">
    <property type="entry name" value="DUF5753"/>
    <property type="match status" value="1"/>
</dbReference>
<sequence length="244" mass="27354">MNHFLRQAMHEAGHTYESLAYAVEVHPKTVLRWVSGGRTPHPRQRVVVAKTLRRDINDLWPDEHRNQAFLPWIEAERRATTLRSFQLAFVPGLLQTEAYARAVLTTARPDLDCGQVEELVVDRMERQRVLISDRPPHCTFVIDEAALRRGSPGVMGPQLARLLDPGSQVALHVVPLSAGFYAGQAGPFALATVESRDMGYLEYPGSGHVTHDVEPLTRLWEGVRSVALPVDQTRDLIARMVSEL</sequence>
<keyword evidence="3" id="KW-1185">Reference proteome</keyword>
<comment type="caution">
    <text evidence="2">The sequence shown here is derived from an EMBL/GenBank/DDBJ whole genome shotgun (WGS) entry which is preliminary data.</text>
</comment>
<evidence type="ECO:0000259" key="1">
    <source>
        <dbReference type="SMART" id="SM00530"/>
    </source>
</evidence>
<protein>
    <submittedName>
        <fullName evidence="2">DUF5753 domain-containing protein</fullName>
    </submittedName>
</protein>
<evidence type="ECO:0000313" key="2">
    <source>
        <dbReference type="EMBL" id="MFC4110125.1"/>
    </source>
</evidence>
<dbReference type="SMART" id="SM00530">
    <property type="entry name" value="HTH_XRE"/>
    <property type="match status" value="1"/>
</dbReference>
<gene>
    <name evidence="2" type="ORF">ACFOX0_29915</name>
</gene>
<accession>A0ABV8KVC7</accession>
<dbReference type="EMBL" id="JBHSBN010000034">
    <property type="protein sequence ID" value="MFC4110125.1"/>
    <property type="molecule type" value="Genomic_DNA"/>
</dbReference>
<name>A0ABV8KVC7_9ACTN</name>
<dbReference type="InterPro" id="IPR010982">
    <property type="entry name" value="Lambda_DNA-bd_dom_sf"/>
</dbReference>
<reference evidence="3" key="1">
    <citation type="journal article" date="2019" name="Int. J. Syst. Evol. Microbiol.">
        <title>The Global Catalogue of Microorganisms (GCM) 10K type strain sequencing project: providing services to taxonomists for standard genome sequencing and annotation.</title>
        <authorList>
            <consortium name="The Broad Institute Genomics Platform"/>
            <consortium name="The Broad Institute Genome Sequencing Center for Infectious Disease"/>
            <person name="Wu L."/>
            <person name="Ma J."/>
        </authorList>
    </citation>
    <scope>NUCLEOTIDE SEQUENCE [LARGE SCALE GENOMIC DNA]</scope>
    <source>
        <strain evidence="3">2902at01</strain>
    </source>
</reference>
<evidence type="ECO:0000313" key="3">
    <source>
        <dbReference type="Proteomes" id="UP001595868"/>
    </source>
</evidence>
<organism evidence="2 3">
    <name type="scientific">Micromonospora zhanjiangensis</name>
    <dbReference type="NCBI Taxonomy" id="1522057"/>
    <lineage>
        <taxon>Bacteria</taxon>
        <taxon>Bacillati</taxon>
        <taxon>Actinomycetota</taxon>
        <taxon>Actinomycetes</taxon>
        <taxon>Micromonosporales</taxon>
        <taxon>Micromonosporaceae</taxon>
        <taxon>Micromonospora</taxon>
    </lineage>
</organism>